<protein>
    <submittedName>
        <fullName evidence="1">Phosphatidylserine decarboxylase proenzyme</fullName>
        <ecNumber evidence="1">4.1.1.65</ecNumber>
    </submittedName>
</protein>
<keyword evidence="1" id="KW-0456">Lyase</keyword>
<feature type="non-terminal residue" evidence="1">
    <location>
        <position position="1"/>
    </location>
</feature>
<gene>
    <name evidence="1" type="ORF">EZS27_043536</name>
</gene>
<sequence>PLDTKILVKLGQATTGNQTIIAKLK</sequence>
<dbReference type="EMBL" id="SNRY01011208">
    <property type="protein sequence ID" value="KAA6304811.1"/>
    <property type="molecule type" value="Genomic_DNA"/>
</dbReference>
<proteinExistence type="predicted"/>
<accession>A0A5J4P7Y7</accession>
<name>A0A5J4P7Y7_9ZZZZ</name>
<reference evidence="1" key="1">
    <citation type="submission" date="2019-03" db="EMBL/GenBank/DDBJ databases">
        <title>Single cell metagenomics reveals metabolic interactions within the superorganism composed of flagellate Streblomastix strix and complex community of Bacteroidetes bacteria on its surface.</title>
        <authorList>
            <person name="Treitli S.C."/>
            <person name="Kolisko M."/>
            <person name="Husnik F."/>
            <person name="Keeling P."/>
            <person name="Hampl V."/>
        </authorList>
    </citation>
    <scope>NUCLEOTIDE SEQUENCE</scope>
    <source>
        <strain evidence="1">STM</strain>
    </source>
</reference>
<dbReference type="AlphaFoldDB" id="A0A5J4P7Y7"/>
<dbReference type="GO" id="GO:0004609">
    <property type="term" value="F:phosphatidylserine decarboxylase activity"/>
    <property type="evidence" value="ECO:0007669"/>
    <property type="project" value="UniProtKB-EC"/>
</dbReference>
<evidence type="ECO:0000313" key="1">
    <source>
        <dbReference type="EMBL" id="KAA6304811.1"/>
    </source>
</evidence>
<dbReference type="EC" id="4.1.1.65" evidence="1"/>
<organism evidence="1">
    <name type="scientific">termite gut metagenome</name>
    <dbReference type="NCBI Taxonomy" id="433724"/>
    <lineage>
        <taxon>unclassified sequences</taxon>
        <taxon>metagenomes</taxon>
        <taxon>organismal metagenomes</taxon>
    </lineage>
</organism>
<comment type="caution">
    <text evidence="1">The sequence shown here is derived from an EMBL/GenBank/DDBJ whole genome shotgun (WGS) entry which is preliminary data.</text>
</comment>